<keyword evidence="4" id="KW-1185">Reference proteome</keyword>
<evidence type="ECO:0000313" key="4">
    <source>
        <dbReference type="Proteomes" id="UP001596540"/>
    </source>
</evidence>
<sequence>MARFATGVTVVTVRDDRDDIGSTVNAFASISADPPIVMVSVRVESYLAEVIDRQKRFAVNVLGAQHKAIAGRFAAEGRPSARLLLAGEPHHRGTHSGALVLDTAIAALECTVEQRIPAGDHVVYLSGVDALPTVGGLQVDTSPLLRYGGRYRTL</sequence>
<proteinExistence type="predicted"/>
<dbReference type="RefSeq" id="WP_379870432.1">
    <property type="nucleotide sequence ID" value="NZ_JBHTBH010000003.1"/>
</dbReference>
<dbReference type="GO" id="GO:0016491">
    <property type="term" value="F:oxidoreductase activity"/>
    <property type="evidence" value="ECO:0007669"/>
    <property type="project" value="UniProtKB-KW"/>
</dbReference>
<dbReference type="Proteomes" id="UP001596540">
    <property type="component" value="Unassembled WGS sequence"/>
</dbReference>
<dbReference type="Gene3D" id="2.30.110.10">
    <property type="entry name" value="Electron Transport, Fmn-binding Protein, Chain A"/>
    <property type="match status" value="1"/>
</dbReference>
<comment type="caution">
    <text evidence="3">The sequence shown here is derived from an EMBL/GenBank/DDBJ whole genome shotgun (WGS) entry which is preliminary data.</text>
</comment>
<dbReference type="SMART" id="SM00903">
    <property type="entry name" value="Flavin_Reduct"/>
    <property type="match status" value="1"/>
</dbReference>
<feature type="domain" description="Flavin reductase like" evidence="2">
    <location>
        <begin position="1"/>
        <end position="153"/>
    </location>
</feature>
<dbReference type="InterPro" id="IPR050268">
    <property type="entry name" value="NADH-dep_flavin_reductase"/>
</dbReference>
<dbReference type="InterPro" id="IPR012349">
    <property type="entry name" value="Split_barrel_FMN-bd"/>
</dbReference>
<evidence type="ECO:0000259" key="2">
    <source>
        <dbReference type="SMART" id="SM00903"/>
    </source>
</evidence>
<evidence type="ECO:0000256" key="1">
    <source>
        <dbReference type="ARBA" id="ARBA00023002"/>
    </source>
</evidence>
<dbReference type="InterPro" id="IPR002563">
    <property type="entry name" value="Flavin_Rdtase-like_dom"/>
</dbReference>
<gene>
    <name evidence="3" type="ORF">ACFQRF_08420</name>
</gene>
<evidence type="ECO:0000313" key="3">
    <source>
        <dbReference type="EMBL" id="MFC7327767.1"/>
    </source>
</evidence>
<dbReference type="EMBL" id="JBHTBH010000003">
    <property type="protein sequence ID" value="MFC7327767.1"/>
    <property type="molecule type" value="Genomic_DNA"/>
</dbReference>
<organism evidence="3 4">
    <name type="scientific">Marinactinospora rubrisoli</name>
    <dbReference type="NCBI Taxonomy" id="2715399"/>
    <lineage>
        <taxon>Bacteria</taxon>
        <taxon>Bacillati</taxon>
        <taxon>Actinomycetota</taxon>
        <taxon>Actinomycetes</taxon>
        <taxon>Streptosporangiales</taxon>
        <taxon>Nocardiopsidaceae</taxon>
        <taxon>Marinactinospora</taxon>
    </lineage>
</organism>
<dbReference type="PANTHER" id="PTHR30466">
    <property type="entry name" value="FLAVIN REDUCTASE"/>
    <property type="match status" value="1"/>
</dbReference>
<protein>
    <submittedName>
        <fullName evidence="3">Flavin reductase family protein</fullName>
        <ecNumber evidence="3">1.-.-.-</ecNumber>
    </submittedName>
</protein>
<accession>A0ABW2KFA2</accession>
<name>A0ABW2KFA2_9ACTN</name>
<keyword evidence="1 3" id="KW-0560">Oxidoreductase</keyword>
<reference evidence="4" key="1">
    <citation type="journal article" date="2019" name="Int. J. Syst. Evol. Microbiol.">
        <title>The Global Catalogue of Microorganisms (GCM) 10K type strain sequencing project: providing services to taxonomists for standard genome sequencing and annotation.</title>
        <authorList>
            <consortium name="The Broad Institute Genomics Platform"/>
            <consortium name="The Broad Institute Genome Sequencing Center for Infectious Disease"/>
            <person name="Wu L."/>
            <person name="Ma J."/>
        </authorList>
    </citation>
    <scope>NUCLEOTIDE SEQUENCE [LARGE SCALE GENOMIC DNA]</scope>
    <source>
        <strain evidence="4">CGMCC 4.7382</strain>
    </source>
</reference>
<dbReference type="PANTHER" id="PTHR30466:SF1">
    <property type="entry name" value="FMN REDUCTASE (NADH) RUTF"/>
    <property type="match status" value="1"/>
</dbReference>
<dbReference type="SUPFAM" id="SSF50475">
    <property type="entry name" value="FMN-binding split barrel"/>
    <property type="match status" value="1"/>
</dbReference>
<dbReference type="EC" id="1.-.-.-" evidence="3"/>
<dbReference type="Pfam" id="PF01613">
    <property type="entry name" value="Flavin_Reduct"/>
    <property type="match status" value="1"/>
</dbReference>